<dbReference type="Pfam" id="PF00270">
    <property type="entry name" value="DEAD"/>
    <property type="match status" value="1"/>
</dbReference>
<dbReference type="SMART" id="SM00490">
    <property type="entry name" value="HELICc"/>
    <property type="match status" value="1"/>
</dbReference>
<keyword evidence="3" id="KW-0067">ATP-binding</keyword>
<feature type="compositionally biased region" description="Basic and acidic residues" evidence="6">
    <location>
        <begin position="540"/>
        <end position="570"/>
    </location>
</feature>
<keyword evidence="2" id="KW-0547">Nucleotide-binding</keyword>
<dbReference type="GO" id="GO:0005737">
    <property type="term" value="C:cytoplasm"/>
    <property type="evidence" value="ECO:0007669"/>
    <property type="project" value="TreeGrafter"/>
</dbReference>
<evidence type="ECO:0000256" key="1">
    <source>
        <dbReference type="ARBA" id="ARBA00005446"/>
    </source>
</evidence>
<dbReference type="GO" id="GO:0009378">
    <property type="term" value="F:four-way junction helicase activity"/>
    <property type="evidence" value="ECO:0007669"/>
    <property type="project" value="TreeGrafter"/>
</dbReference>
<dbReference type="Proteomes" id="UP000297245">
    <property type="component" value="Unassembled WGS sequence"/>
</dbReference>
<reference evidence="9 10" key="1">
    <citation type="journal article" date="2019" name="Nat. Ecol. Evol.">
        <title>Megaphylogeny resolves global patterns of mushroom evolution.</title>
        <authorList>
            <person name="Varga T."/>
            <person name="Krizsan K."/>
            <person name="Foldi C."/>
            <person name="Dima B."/>
            <person name="Sanchez-Garcia M."/>
            <person name="Sanchez-Ramirez S."/>
            <person name="Szollosi G.J."/>
            <person name="Szarkandi J.G."/>
            <person name="Papp V."/>
            <person name="Albert L."/>
            <person name="Andreopoulos W."/>
            <person name="Angelini C."/>
            <person name="Antonin V."/>
            <person name="Barry K.W."/>
            <person name="Bougher N.L."/>
            <person name="Buchanan P."/>
            <person name="Buyck B."/>
            <person name="Bense V."/>
            <person name="Catcheside P."/>
            <person name="Chovatia M."/>
            <person name="Cooper J."/>
            <person name="Damon W."/>
            <person name="Desjardin D."/>
            <person name="Finy P."/>
            <person name="Geml J."/>
            <person name="Haridas S."/>
            <person name="Hughes K."/>
            <person name="Justo A."/>
            <person name="Karasinski D."/>
            <person name="Kautmanova I."/>
            <person name="Kiss B."/>
            <person name="Kocsube S."/>
            <person name="Kotiranta H."/>
            <person name="LaButti K.M."/>
            <person name="Lechner B.E."/>
            <person name="Liimatainen K."/>
            <person name="Lipzen A."/>
            <person name="Lukacs Z."/>
            <person name="Mihaltcheva S."/>
            <person name="Morgado L.N."/>
            <person name="Niskanen T."/>
            <person name="Noordeloos M.E."/>
            <person name="Ohm R.A."/>
            <person name="Ortiz-Santana B."/>
            <person name="Ovrebo C."/>
            <person name="Racz N."/>
            <person name="Riley R."/>
            <person name="Savchenko A."/>
            <person name="Shiryaev A."/>
            <person name="Soop K."/>
            <person name="Spirin V."/>
            <person name="Szebenyi C."/>
            <person name="Tomsovsky M."/>
            <person name="Tulloss R.E."/>
            <person name="Uehling J."/>
            <person name="Grigoriev I.V."/>
            <person name="Vagvolgyi C."/>
            <person name="Papp T."/>
            <person name="Martin F.M."/>
            <person name="Miettinen O."/>
            <person name="Hibbett D.S."/>
            <person name="Nagy L.G."/>
        </authorList>
    </citation>
    <scope>NUCLEOTIDE SEQUENCE [LARGE SCALE GENOMIC DNA]</scope>
    <source>
        <strain evidence="9 10">CBS 962.96</strain>
    </source>
</reference>
<gene>
    <name evidence="9" type="ORF">K435DRAFT_749820</name>
</gene>
<evidence type="ECO:0000256" key="5">
    <source>
        <dbReference type="ARBA" id="ARBA00034808"/>
    </source>
</evidence>
<dbReference type="SMART" id="SM00487">
    <property type="entry name" value="DEXDc"/>
    <property type="match status" value="1"/>
</dbReference>
<dbReference type="InterPro" id="IPR014001">
    <property type="entry name" value="Helicase_ATP-bd"/>
</dbReference>
<dbReference type="InterPro" id="IPR001650">
    <property type="entry name" value="Helicase_C-like"/>
</dbReference>
<dbReference type="EC" id="5.6.2.4" evidence="5"/>
<dbReference type="GO" id="GO:0043138">
    <property type="term" value="F:3'-5' DNA helicase activity"/>
    <property type="evidence" value="ECO:0007669"/>
    <property type="project" value="UniProtKB-EC"/>
</dbReference>
<keyword evidence="10" id="KW-1185">Reference proteome</keyword>
<dbReference type="Pfam" id="PF00271">
    <property type="entry name" value="Helicase_C"/>
    <property type="match status" value="1"/>
</dbReference>
<evidence type="ECO:0000313" key="9">
    <source>
        <dbReference type="EMBL" id="THV02024.1"/>
    </source>
</evidence>
<feature type="region of interest" description="Disordered" evidence="6">
    <location>
        <begin position="540"/>
        <end position="586"/>
    </location>
</feature>
<evidence type="ECO:0000256" key="3">
    <source>
        <dbReference type="ARBA" id="ARBA00022840"/>
    </source>
</evidence>
<evidence type="ECO:0000256" key="6">
    <source>
        <dbReference type="SAM" id="MobiDB-lite"/>
    </source>
</evidence>
<dbReference type="InterPro" id="IPR011545">
    <property type="entry name" value="DEAD/DEAH_box_helicase_dom"/>
</dbReference>
<dbReference type="PROSITE" id="PS51194">
    <property type="entry name" value="HELICASE_CTER"/>
    <property type="match status" value="1"/>
</dbReference>
<dbReference type="GO" id="GO:0016787">
    <property type="term" value="F:hydrolase activity"/>
    <property type="evidence" value="ECO:0007669"/>
    <property type="project" value="UniProtKB-KW"/>
</dbReference>
<dbReference type="AlphaFoldDB" id="A0A4S8MIJ8"/>
<evidence type="ECO:0000256" key="2">
    <source>
        <dbReference type="ARBA" id="ARBA00022741"/>
    </source>
</evidence>
<dbReference type="OrthoDB" id="2499463at2759"/>
<organism evidence="9 10">
    <name type="scientific">Dendrothele bispora (strain CBS 962.96)</name>
    <dbReference type="NCBI Taxonomy" id="1314807"/>
    <lineage>
        <taxon>Eukaryota</taxon>
        <taxon>Fungi</taxon>
        <taxon>Dikarya</taxon>
        <taxon>Basidiomycota</taxon>
        <taxon>Agaricomycotina</taxon>
        <taxon>Agaricomycetes</taxon>
        <taxon>Agaricomycetidae</taxon>
        <taxon>Agaricales</taxon>
        <taxon>Agaricales incertae sedis</taxon>
        <taxon>Dendrothele</taxon>
    </lineage>
</organism>
<evidence type="ECO:0000313" key="10">
    <source>
        <dbReference type="Proteomes" id="UP000297245"/>
    </source>
</evidence>
<protein>
    <recommendedName>
        <fullName evidence="5">DNA 3'-5' helicase</fullName>
        <ecNumber evidence="5">5.6.2.4</ecNumber>
    </recommendedName>
</protein>
<comment type="similarity">
    <text evidence="1">Belongs to the helicase family. RecQ subfamily.</text>
</comment>
<dbReference type="Gene3D" id="3.40.50.300">
    <property type="entry name" value="P-loop containing nucleotide triphosphate hydrolases"/>
    <property type="match status" value="2"/>
</dbReference>
<comment type="catalytic activity">
    <reaction evidence="4">
        <text>Couples ATP hydrolysis with the unwinding of duplex DNA by translocating in the 3'-5' direction.</text>
        <dbReference type="EC" id="5.6.2.4"/>
    </reaction>
</comment>
<evidence type="ECO:0000256" key="4">
    <source>
        <dbReference type="ARBA" id="ARBA00034617"/>
    </source>
</evidence>
<dbReference type="PANTHER" id="PTHR13710">
    <property type="entry name" value="DNA HELICASE RECQ FAMILY MEMBER"/>
    <property type="match status" value="1"/>
</dbReference>
<dbReference type="PROSITE" id="PS51192">
    <property type="entry name" value="HELICASE_ATP_BIND_1"/>
    <property type="match status" value="1"/>
</dbReference>
<dbReference type="GO" id="GO:0005694">
    <property type="term" value="C:chromosome"/>
    <property type="evidence" value="ECO:0007669"/>
    <property type="project" value="TreeGrafter"/>
</dbReference>
<proteinExistence type="inferred from homology"/>
<accession>A0A4S8MIJ8</accession>
<dbReference type="InterPro" id="IPR027417">
    <property type="entry name" value="P-loop_NTPase"/>
</dbReference>
<name>A0A4S8MIJ8_DENBC</name>
<feature type="domain" description="Helicase C-terminal" evidence="8">
    <location>
        <begin position="275"/>
        <end position="428"/>
    </location>
</feature>
<dbReference type="EMBL" id="ML179081">
    <property type="protein sequence ID" value="THV02024.1"/>
    <property type="molecule type" value="Genomic_DNA"/>
</dbReference>
<keyword evidence="9" id="KW-0378">Hydrolase</keyword>
<evidence type="ECO:0000259" key="8">
    <source>
        <dbReference type="PROSITE" id="PS51194"/>
    </source>
</evidence>
<evidence type="ECO:0000259" key="7">
    <source>
        <dbReference type="PROSITE" id="PS51192"/>
    </source>
</evidence>
<dbReference type="GO" id="GO:0005524">
    <property type="term" value="F:ATP binding"/>
    <property type="evidence" value="ECO:0007669"/>
    <property type="project" value="UniProtKB-KW"/>
</dbReference>
<dbReference type="PANTHER" id="PTHR13710:SF154">
    <property type="entry name" value="RECQ HELICASE, PUTATIVE (AFU_ORTHOLOGUE AFUA_6G14720)-RELATED"/>
    <property type="match status" value="1"/>
</dbReference>
<sequence length="608" mass="68655">MALANSCIENHEAQYTHAKAILECARLQAQRDRDYNSRTTRNQIREEFSKRNKGLVAYGWQIDVAEALLLGLDASVIAGTGSGKTMPFIMPLFIKDSQRVLIISPLNSLEEDQVSRFNTMGLSAVAVNGDTYSDQMHKEIQNGKYNVILTSPEMCLQHDRFRSILKDPKFASTLLHIVIDEAHCVSQWGDKFRPIYSQLGTLRSFVPMHVPMLITSATLPPLVLAQVRSVVHMNAQDSFHLNLGTDRHNIAWFVKHMRAGKSDLESLDFALRRHAVDGVITELTQTMVFFDDINVSLDALKHLRARLPPILRGQIATYNSRRSSKSKRRILKEFGEGKIKILLTTEAAGMGCDLPHVQRVVQFMVPPSLAIWVQRAGRAGRNPTMRAEAYLLVQPTVFQERKKKEGNVLDDGDTKYCKDVEAGLRTWIGPKENGTECRRDSAAEYLGDGARRKGFLFLEHLPFCSRSLIALLPPTILTKLATSQKIRTLDALVDAGWSRIFVKRHGAVVLKQLHELDIKHQNEKDKVAEEKKSQKLKMALEKERKRVEEREAKQLRREADRAQKENERKIPRPRGRPPKSSLARNSNEANIALTGIVPLFAITNADAL</sequence>
<dbReference type="SUPFAM" id="SSF52540">
    <property type="entry name" value="P-loop containing nucleoside triphosphate hydrolases"/>
    <property type="match status" value="1"/>
</dbReference>
<dbReference type="GO" id="GO:0000724">
    <property type="term" value="P:double-strand break repair via homologous recombination"/>
    <property type="evidence" value="ECO:0007669"/>
    <property type="project" value="TreeGrafter"/>
</dbReference>
<dbReference type="GO" id="GO:0003676">
    <property type="term" value="F:nucleic acid binding"/>
    <property type="evidence" value="ECO:0007669"/>
    <property type="project" value="InterPro"/>
</dbReference>
<feature type="domain" description="Helicase ATP-binding" evidence="7">
    <location>
        <begin position="65"/>
        <end position="237"/>
    </location>
</feature>